<dbReference type="Proteomes" id="UP000323426">
    <property type="component" value="Unassembled WGS sequence"/>
</dbReference>
<evidence type="ECO:0000313" key="1">
    <source>
        <dbReference type="EMBL" id="KAA5538622.1"/>
    </source>
</evidence>
<comment type="caution">
    <text evidence="1">The sequence shown here is derived from an EMBL/GenBank/DDBJ whole genome shotgun (WGS) entry which is preliminary data.</text>
</comment>
<organism evidence="1 2">
    <name type="scientific">Adhaeribacter rhizoryzae</name>
    <dbReference type="NCBI Taxonomy" id="2607907"/>
    <lineage>
        <taxon>Bacteria</taxon>
        <taxon>Pseudomonadati</taxon>
        <taxon>Bacteroidota</taxon>
        <taxon>Cytophagia</taxon>
        <taxon>Cytophagales</taxon>
        <taxon>Hymenobacteraceae</taxon>
        <taxon>Adhaeribacter</taxon>
    </lineage>
</organism>
<protein>
    <submittedName>
        <fullName evidence="1">Uncharacterized protein</fullName>
    </submittedName>
</protein>
<dbReference type="EMBL" id="VWSF01000044">
    <property type="protein sequence ID" value="KAA5538622.1"/>
    <property type="molecule type" value="Genomic_DNA"/>
</dbReference>
<name>A0A5M6CXA6_9BACT</name>
<gene>
    <name evidence="1" type="ORF">F0145_25845</name>
</gene>
<keyword evidence="2" id="KW-1185">Reference proteome</keyword>
<accession>A0A5M6CXA6</accession>
<sequence>MLTQAFSKLLLVIDYQANKAFITEFLCINKNKPELHCNGHCFLKKNLKEAEEAEKHSTNPTQEINITLFYQPFFRIAPVTYFSPVNYLIATLSLYQFTRLLDSFHPPQVTV</sequence>
<proteinExistence type="predicted"/>
<reference evidence="1 2" key="1">
    <citation type="submission" date="2019-09" db="EMBL/GenBank/DDBJ databases">
        <title>Genome sequence and assembly of Adhaeribacter sp.</title>
        <authorList>
            <person name="Chhetri G."/>
        </authorList>
    </citation>
    <scope>NUCLEOTIDE SEQUENCE [LARGE SCALE GENOMIC DNA]</scope>
    <source>
        <strain evidence="1 2">DK36</strain>
    </source>
</reference>
<dbReference type="AlphaFoldDB" id="A0A5M6CXA6"/>
<dbReference type="RefSeq" id="WP_150093570.1">
    <property type="nucleotide sequence ID" value="NZ_VWSF01000044.1"/>
</dbReference>
<evidence type="ECO:0000313" key="2">
    <source>
        <dbReference type="Proteomes" id="UP000323426"/>
    </source>
</evidence>